<dbReference type="InterPro" id="IPR029044">
    <property type="entry name" value="Nucleotide-diphossugar_trans"/>
</dbReference>
<evidence type="ECO:0000259" key="1">
    <source>
        <dbReference type="Pfam" id="PF17994"/>
    </source>
</evidence>
<reference evidence="2 3" key="1">
    <citation type="journal article" date="2021" name="Arch. Microbiol.">
        <title>Thalassobius aquimarinus sp. nov., isolated from the Sea of Japan seashore.</title>
        <authorList>
            <person name="Kurilenko V.V."/>
            <person name="Romanenko L.A."/>
            <person name="Chernysheva N.Y."/>
            <person name="Velansky P.V."/>
            <person name="Tekutyeva L.A."/>
            <person name="Isaeva M.P."/>
            <person name="Mikhailov V.V."/>
        </authorList>
    </citation>
    <scope>NUCLEOTIDE SEQUENCE [LARGE SCALE GENOMIC DNA]</scope>
    <source>
        <strain evidence="2 3">KMM 8518</strain>
    </source>
</reference>
<accession>A0ABS5HMB7</accession>
<dbReference type="Proteomes" id="UP001195941">
    <property type="component" value="Unassembled WGS sequence"/>
</dbReference>
<protein>
    <recommendedName>
        <fullName evidence="1">Galactofuranosyltransferase GlfT2 N-terminal domain-containing protein</fullName>
    </recommendedName>
</protein>
<dbReference type="Gene3D" id="3.90.550.60">
    <property type="match status" value="1"/>
</dbReference>
<evidence type="ECO:0000313" key="2">
    <source>
        <dbReference type="EMBL" id="MBR9650095.1"/>
    </source>
</evidence>
<proteinExistence type="predicted"/>
<dbReference type="RefSeq" id="WP_212699608.1">
    <property type="nucleotide sequence ID" value="NZ_JADMKU010000002.1"/>
</dbReference>
<name>A0ABS5HMB7_9RHOB</name>
<sequence>MLLQTLAWPEPALCSERALYLRTNGPAGVSLSTHRIHFRQGAHIQFDTYFNIFNIGKWHSHCGLDDVGLQLLGTGQVELSVFIAYPNRSWGRLIDEVITLSPDVPRRFDIPLAGHVEPTGVLYFELRALGDGALDWAAWDTRQAPRRDPKLALSVTTFRREEAVAQTVKRFTEFAQKSRLGSRLHMFVVDNGRSADIENSDWVTAIGNENLGGAGGFARGLLAAKDNGFSHCLFMDDDAATPMEAVERTWAFLAYAHDPATAIAGAMISNRHAWALWENGALFHGACRPVFGGTDLRDQAQVFEMEFASTPRNPHNFYGGWWYFAFPLEEVKHLPFPFFVRGDDVSFSLVHDFNIQTLPGVVSFQESFTEKDSPLTWYLDLRSHLAHHLSLPSMEIGRLRVLKMAAWFFLRNLPRMHYDTLAAINLALSDVQKGPEFFDEHADMAQRRADIKALTCHEIWEPAPARIPSERIRRKPRGWLARQIMKVTLNGHLLPFFGRWGDRIVLQAEDRGKVGWTWGAAEITYLSGDEQRAYTVRHSKRLFLREGFRFAVQALTLLWRYPRLLSQYRESYDELTSEAYWRAKLDMTRTDDTA</sequence>
<organism evidence="2 3">
    <name type="scientific">Thalassovita aquimarina</name>
    <dbReference type="NCBI Taxonomy" id="2785917"/>
    <lineage>
        <taxon>Bacteria</taxon>
        <taxon>Pseudomonadati</taxon>
        <taxon>Pseudomonadota</taxon>
        <taxon>Alphaproteobacteria</taxon>
        <taxon>Rhodobacterales</taxon>
        <taxon>Roseobacteraceae</taxon>
        <taxon>Thalassovita</taxon>
    </lineage>
</organism>
<dbReference type="SUPFAM" id="SSF53448">
    <property type="entry name" value="Nucleotide-diphospho-sugar transferases"/>
    <property type="match status" value="1"/>
</dbReference>
<dbReference type="Pfam" id="PF17994">
    <property type="entry name" value="Glft2_N"/>
    <property type="match status" value="1"/>
</dbReference>
<comment type="caution">
    <text evidence="2">The sequence shown here is derived from an EMBL/GenBank/DDBJ whole genome shotgun (WGS) entry which is preliminary data.</text>
</comment>
<dbReference type="InterPro" id="IPR040492">
    <property type="entry name" value="GlfT2_N"/>
</dbReference>
<keyword evidence="3" id="KW-1185">Reference proteome</keyword>
<feature type="domain" description="Galactofuranosyltransferase GlfT2 N-terminal" evidence="1">
    <location>
        <begin position="17"/>
        <end position="140"/>
    </location>
</feature>
<gene>
    <name evidence="2" type="ORF">IT775_03025</name>
</gene>
<dbReference type="EMBL" id="JADMKU010000002">
    <property type="protein sequence ID" value="MBR9650095.1"/>
    <property type="molecule type" value="Genomic_DNA"/>
</dbReference>
<evidence type="ECO:0000313" key="3">
    <source>
        <dbReference type="Proteomes" id="UP001195941"/>
    </source>
</evidence>